<feature type="region of interest" description="Disordered" evidence="1">
    <location>
        <begin position="125"/>
        <end position="161"/>
    </location>
</feature>
<evidence type="ECO:0000313" key="3">
    <source>
        <dbReference type="Proteomes" id="UP001163823"/>
    </source>
</evidence>
<feature type="region of interest" description="Disordered" evidence="1">
    <location>
        <begin position="322"/>
        <end position="349"/>
    </location>
</feature>
<evidence type="ECO:0000313" key="2">
    <source>
        <dbReference type="EMBL" id="KAJ7975689.1"/>
    </source>
</evidence>
<keyword evidence="3" id="KW-1185">Reference proteome</keyword>
<feature type="compositionally biased region" description="Basic residues" evidence="1">
    <location>
        <begin position="129"/>
        <end position="138"/>
    </location>
</feature>
<organism evidence="2 3">
    <name type="scientific">Quillaja saponaria</name>
    <name type="common">Soap bark tree</name>
    <dbReference type="NCBI Taxonomy" id="32244"/>
    <lineage>
        <taxon>Eukaryota</taxon>
        <taxon>Viridiplantae</taxon>
        <taxon>Streptophyta</taxon>
        <taxon>Embryophyta</taxon>
        <taxon>Tracheophyta</taxon>
        <taxon>Spermatophyta</taxon>
        <taxon>Magnoliopsida</taxon>
        <taxon>eudicotyledons</taxon>
        <taxon>Gunneridae</taxon>
        <taxon>Pentapetalae</taxon>
        <taxon>rosids</taxon>
        <taxon>fabids</taxon>
        <taxon>Fabales</taxon>
        <taxon>Quillajaceae</taxon>
        <taxon>Quillaja</taxon>
    </lineage>
</organism>
<proteinExistence type="predicted"/>
<dbReference type="InterPro" id="IPR038945">
    <property type="entry name" value="MBD13-like"/>
</dbReference>
<dbReference type="Proteomes" id="UP001163823">
    <property type="component" value="Chromosome 3"/>
</dbReference>
<protein>
    <submittedName>
        <fullName evidence="2">Methyl-CpG-binding domain-containing protein 13</fullName>
    </submittedName>
</protein>
<gene>
    <name evidence="2" type="ORF">O6P43_005576</name>
</gene>
<name>A0AAD7Q6E8_QUISA</name>
<dbReference type="PANTHER" id="PTHR34067:SF24">
    <property type="entry name" value="METHYL-CPG-BINDING DOMAIN-CONTAINING PROTEIN 13"/>
    <property type="match status" value="1"/>
</dbReference>
<accession>A0AAD7Q6E8</accession>
<feature type="compositionally biased region" description="Polar residues" evidence="1">
    <location>
        <begin position="322"/>
        <end position="335"/>
    </location>
</feature>
<sequence length="506" mass="56191">MWKINMQYKFYTDPLSGYVFCSMKDTLRYLETGELGRLALKPKDKRSSDVELEDDKFFSPSIAKKPKSAVSRARRQIFFGQSSNMDRTLNGNLILDSACVREFPAVGASPGEKLPESALIFHESEKARHGQRKFKHKKETNLPRRASRRLAGLEPDPVPELKSSKRELQALVIHSGEGVPSTDDYSSNDRLFHRASLQIDVLGRNSETKSTFGSCQSNLGSPMSSMIKNSCRDLATPVKLAGKFIEENRSDKDEGCKYILPPDNRVNLPVHVTNVEIEEKSDKKPDYSLDLPLGELLTDPCIAFAIQTLTGMNFETSKNSLVSSESSDSKQSGNLSAAEEHGKKVKGKNNIDEKQGCTALLPPESLAITEESAGKVENVEMVNENSGSSLELPFRALWMDPCIEFAIKTLTDSIPIDYDPNIQNCFPQQLSSLETQGNSELTLPSVDLDSFCQSDISCHKNRAIEKPVFKQQHFAEPALPHTRNVSLQSSGGSILLQTSEHRTKES</sequence>
<dbReference type="KEGG" id="qsa:O6P43_005576"/>
<evidence type="ECO:0000256" key="1">
    <source>
        <dbReference type="SAM" id="MobiDB-lite"/>
    </source>
</evidence>
<comment type="caution">
    <text evidence="2">The sequence shown here is derived from an EMBL/GenBank/DDBJ whole genome shotgun (WGS) entry which is preliminary data.</text>
</comment>
<reference evidence="2" key="1">
    <citation type="journal article" date="2023" name="Science">
        <title>Elucidation of the pathway for biosynthesis of saponin adjuvants from the soapbark tree.</title>
        <authorList>
            <person name="Reed J."/>
            <person name="Orme A."/>
            <person name="El-Demerdash A."/>
            <person name="Owen C."/>
            <person name="Martin L.B.B."/>
            <person name="Misra R.C."/>
            <person name="Kikuchi S."/>
            <person name="Rejzek M."/>
            <person name="Martin A.C."/>
            <person name="Harkess A."/>
            <person name="Leebens-Mack J."/>
            <person name="Louveau T."/>
            <person name="Stephenson M.J."/>
            <person name="Osbourn A."/>
        </authorList>
    </citation>
    <scope>NUCLEOTIDE SEQUENCE</scope>
    <source>
        <strain evidence="2">S10</strain>
    </source>
</reference>
<dbReference type="PANTHER" id="PTHR34067">
    <property type="entry name" value="OS04G0193200 PROTEIN"/>
    <property type="match status" value="1"/>
</dbReference>
<dbReference type="EMBL" id="JARAOO010000003">
    <property type="protein sequence ID" value="KAJ7975689.1"/>
    <property type="molecule type" value="Genomic_DNA"/>
</dbReference>
<dbReference type="AlphaFoldDB" id="A0AAD7Q6E8"/>